<feature type="compositionally biased region" description="Basic residues" evidence="1">
    <location>
        <begin position="18"/>
        <end position="31"/>
    </location>
</feature>
<proteinExistence type="predicted"/>
<gene>
    <name evidence="2" type="ORF">PXEA_LOCUS20094</name>
</gene>
<protein>
    <submittedName>
        <fullName evidence="2">Uncharacterized protein</fullName>
    </submittedName>
</protein>
<sequence>MLPRSGDVRHLKDERLAPFHRNRRRLPRKQHQHECSSKANRRRLLVEPTFESLHATIPLEMEVSSTIVLGSSVPGPDVCVVVSMFERPVCPYRRTHNSLHGYVGAHIGIGRTHAWHRTPDRLAGHVDCTNR</sequence>
<reference evidence="2" key="1">
    <citation type="submission" date="2018-11" db="EMBL/GenBank/DDBJ databases">
        <authorList>
            <consortium name="Pathogen Informatics"/>
        </authorList>
    </citation>
    <scope>NUCLEOTIDE SEQUENCE</scope>
</reference>
<feature type="compositionally biased region" description="Basic and acidic residues" evidence="1">
    <location>
        <begin position="1"/>
        <end position="17"/>
    </location>
</feature>
<dbReference type="AlphaFoldDB" id="A0A3S5BZX6"/>
<comment type="caution">
    <text evidence="2">The sequence shown here is derived from an EMBL/GenBank/DDBJ whole genome shotgun (WGS) entry which is preliminary data.</text>
</comment>
<keyword evidence="3" id="KW-1185">Reference proteome</keyword>
<feature type="region of interest" description="Disordered" evidence="1">
    <location>
        <begin position="1"/>
        <end position="39"/>
    </location>
</feature>
<accession>A0A3S5BZX6</accession>
<name>A0A3S5BZX6_9PLAT</name>
<evidence type="ECO:0000313" key="3">
    <source>
        <dbReference type="Proteomes" id="UP000784294"/>
    </source>
</evidence>
<evidence type="ECO:0000313" key="2">
    <source>
        <dbReference type="EMBL" id="VEL26654.1"/>
    </source>
</evidence>
<dbReference type="Proteomes" id="UP000784294">
    <property type="component" value="Unassembled WGS sequence"/>
</dbReference>
<evidence type="ECO:0000256" key="1">
    <source>
        <dbReference type="SAM" id="MobiDB-lite"/>
    </source>
</evidence>
<dbReference type="EMBL" id="CAAALY010081781">
    <property type="protein sequence ID" value="VEL26654.1"/>
    <property type="molecule type" value="Genomic_DNA"/>
</dbReference>
<organism evidence="2 3">
    <name type="scientific">Protopolystoma xenopodis</name>
    <dbReference type="NCBI Taxonomy" id="117903"/>
    <lineage>
        <taxon>Eukaryota</taxon>
        <taxon>Metazoa</taxon>
        <taxon>Spiralia</taxon>
        <taxon>Lophotrochozoa</taxon>
        <taxon>Platyhelminthes</taxon>
        <taxon>Monogenea</taxon>
        <taxon>Polyopisthocotylea</taxon>
        <taxon>Polystomatidea</taxon>
        <taxon>Polystomatidae</taxon>
        <taxon>Protopolystoma</taxon>
    </lineage>
</organism>